<dbReference type="InterPro" id="IPR001789">
    <property type="entry name" value="Sig_transdc_resp-reg_receiver"/>
</dbReference>
<dbReference type="SMART" id="SM00052">
    <property type="entry name" value="EAL"/>
    <property type="match status" value="1"/>
</dbReference>
<dbReference type="PROSITE" id="PS50883">
    <property type="entry name" value="EAL"/>
    <property type="match status" value="1"/>
</dbReference>
<evidence type="ECO:0000256" key="2">
    <source>
        <dbReference type="ARBA" id="ARBA00024867"/>
    </source>
</evidence>
<dbReference type="CDD" id="cd01949">
    <property type="entry name" value="GGDEF"/>
    <property type="match status" value="1"/>
</dbReference>
<evidence type="ECO:0000259" key="4">
    <source>
        <dbReference type="PROSITE" id="PS50110"/>
    </source>
</evidence>
<dbReference type="SMART" id="SM00448">
    <property type="entry name" value="REC"/>
    <property type="match status" value="1"/>
</dbReference>
<dbReference type="InterPro" id="IPR000160">
    <property type="entry name" value="GGDEF_dom"/>
</dbReference>
<dbReference type="Gene3D" id="3.40.50.2300">
    <property type="match status" value="1"/>
</dbReference>
<dbReference type="InterPro" id="IPR001633">
    <property type="entry name" value="EAL_dom"/>
</dbReference>
<evidence type="ECO:0000313" key="8">
    <source>
        <dbReference type="Proteomes" id="UP000824049"/>
    </source>
</evidence>
<evidence type="ECO:0000256" key="1">
    <source>
        <dbReference type="ARBA" id="ARBA00018672"/>
    </source>
</evidence>
<protein>
    <recommendedName>
        <fullName evidence="1">Stage 0 sporulation protein A homolog</fullName>
    </recommendedName>
</protein>
<dbReference type="AlphaFoldDB" id="A0A9D2J6I2"/>
<dbReference type="Pfam" id="PF00072">
    <property type="entry name" value="Response_reg"/>
    <property type="match status" value="1"/>
</dbReference>
<dbReference type="CDD" id="cd01948">
    <property type="entry name" value="EAL"/>
    <property type="match status" value="1"/>
</dbReference>
<comment type="function">
    <text evidence="2">May play the central regulatory role in sporulation. It may be an element of the effector pathway responsible for the activation of sporulation genes in response to nutritional stress. Spo0A may act in concert with spo0H (a sigma factor) to control the expression of some genes that are critical to the sporulation process.</text>
</comment>
<reference evidence="7" key="2">
    <citation type="submission" date="2021-04" db="EMBL/GenBank/DDBJ databases">
        <authorList>
            <person name="Gilroy R."/>
        </authorList>
    </citation>
    <scope>NUCLEOTIDE SEQUENCE</scope>
    <source>
        <strain evidence="7">CHK179-28034</strain>
    </source>
</reference>
<evidence type="ECO:0000256" key="3">
    <source>
        <dbReference type="PROSITE-ProRule" id="PRU00169"/>
    </source>
</evidence>
<dbReference type="GO" id="GO:0071111">
    <property type="term" value="F:cyclic-guanylate-specific phosphodiesterase activity"/>
    <property type="evidence" value="ECO:0007669"/>
    <property type="project" value="InterPro"/>
</dbReference>
<dbReference type="Gene3D" id="3.20.20.450">
    <property type="entry name" value="EAL domain"/>
    <property type="match status" value="1"/>
</dbReference>
<evidence type="ECO:0000313" key="7">
    <source>
        <dbReference type="EMBL" id="HIZ38481.1"/>
    </source>
</evidence>
<dbReference type="Pfam" id="PF00990">
    <property type="entry name" value="GGDEF"/>
    <property type="match status" value="2"/>
</dbReference>
<dbReference type="Gene3D" id="3.30.70.270">
    <property type="match status" value="2"/>
</dbReference>
<accession>A0A9D2J6I2</accession>
<dbReference type="GO" id="GO:0000160">
    <property type="term" value="P:phosphorelay signal transduction system"/>
    <property type="evidence" value="ECO:0007669"/>
    <property type="project" value="InterPro"/>
</dbReference>
<dbReference type="NCBIfam" id="TIGR00254">
    <property type="entry name" value="GGDEF"/>
    <property type="match status" value="1"/>
</dbReference>
<reference evidence="7" key="1">
    <citation type="journal article" date="2021" name="PeerJ">
        <title>Extensive microbial diversity within the chicken gut microbiome revealed by metagenomics and culture.</title>
        <authorList>
            <person name="Gilroy R."/>
            <person name="Ravi A."/>
            <person name="Getino M."/>
            <person name="Pursley I."/>
            <person name="Horton D.L."/>
            <person name="Alikhan N.F."/>
            <person name="Baker D."/>
            <person name="Gharbi K."/>
            <person name="Hall N."/>
            <person name="Watson M."/>
            <person name="Adriaenssens E.M."/>
            <person name="Foster-Nyarko E."/>
            <person name="Jarju S."/>
            <person name="Secka A."/>
            <person name="Antonio M."/>
            <person name="Oren A."/>
            <person name="Chaudhuri R.R."/>
            <person name="La Ragione R."/>
            <person name="Hildebrand F."/>
            <person name="Pallen M.J."/>
        </authorList>
    </citation>
    <scope>NUCLEOTIDE SEQUENCE</scope>
    <source>
        <strain evidence="7">CHK179-28034</strain>
    </source>
</reference>
<sequence>MKEDRNTILIVEDQKINRTILRYMIQNAYDVLEAENGAEAWSILEEKNEEIIAILLDIVMPVMDGYEFLKKLKGSRWESIPVIAMTGDSDITTEERTLELGAWDFIIKPYKERILMTRLKNAIARSRMGYLKKMQHLAEHDSVTGLYNRMHFFKETEQMLQKHLKEPFVFIRMDIKRFRLINSYWGEEGGNRILCFMADLLRNISSHYPYCTFGRIESDIFGICIPYEKRDCDSMLQFLICQILSYSTSFALEPSFGIYCIEDNSTPAENMFILATMASRKIKNRYQDYIGVYDEKLGQQITQEQEVFNDMRPALENEEFVIYFQPKYNGYTQLPYGAEALIRWNHPKKGLIAPTQFIPVLEKNGFIEKLDYYVWEKVCQYIKKWKDEGLTPAPISVNMSRVDCSNAGLPDKLTHLVKKYDISPGLLQLELTESAYMDNPDFVNSMICELRKRGFRIMMDDFGSGFSSLNTLKDIQVDYLKLDMKFLFSHSNDFKSKRILSSVVSMAKWLRLKVIAEGVETEEQFDFLKRIQCDYIQGYYFSKPMPVSEYEEKIIPLIEKNPEIEDLTQQRSLVYMSEDIYEKIYADELTGLYNRRFLNEWMFLDKMRPGEELRSVAMILMDIRSFKEINDTYGHLAGDEVLVKVASVLKTSVRDSDSVIRYGGDEFLVIFLNCPEKRVYSRIEEICALLAGIVYGENETRHITADFGISYTEDFEKTKNFLNDMINQADERMYRNKKNKGREKENTVKY</sequence>
<feature type="domain" description="GGDEF" evidence="6">
    <location>
        <begin position="166"/>
        <end position="295"/>
    </location>
</feature>
<feature type="domain" description="Response regulatory" evidence="4">
    <location>
        <begin position="7"/>
        <end position="123"/>
    </location>
</feature>
<dbReference type="InterPro" id="IPR050706">
    <property type="entry name" value="Cyclic-di-GMP_PDE-like"/>
</dbReference>
<dbReference type="Pfam" id="PF00563">
    <property type="entry name" value="EAL"/>
    <property type="match status" value="1"/>
</dbReference>
<comment type="caution">
    <text evidence="7">The sequence shown here is derived from an EMBL/GenBank/DDBJ whole genome shotgun (WGS) entry which is preliminary data.</text>
</comment>
<proteinExistence type="predicted"/>
<dbReference type="PANTHER" id="PTHR33121:SF70">
    <property type="entry name" value="SIGNALING PROTEIN YKOW"/>
    <property type="match status" value="1"/>
</dbReference>
<name>A0A9D2J6I2_9FIRM</name>
<dbReference type="PANTHER" id="PTHR33121">
    <property type="entry name" value="CYCLIC DI-GMP PHOSPHODIESTERASE PDEF"/>
    <property type="match status" value="1"/>
</dbReference>
<keyword evidence="3" id="KW-0597">Phosphoprotein</keyword>
<dbReference type="InterPro" id="IPR043128">
    <property type="entry name" value="Rev_trsase/Diguanyl_cyclase"/>
</dbReference>
<dbReference type="SUPFAM" id="SSF141868">
    <property type="entry name" value="EAL domain-like"/>
    <property type="match status" value="1"/>
</dbReference>
<dbReference type="PROSITE" id="PS50887">
    <property type="entry name" value="GGDEF"/>
    <property type="match status" value="2"/>
</dbReference>
<gene>
    <name evidence="7" type="ORF">H9968_00940</name>
</gene>
<evidence type="ECO:0000259" key="5">
    <source>
        <dbReference type="PROSITE" id="PS50883"/>
    </source>
</evidence>
<dbReference type="InterPro" id="IPR029787">
    <property type="entry name" value="Nucleotide_cyclase"/>
</dbReference>
<organism evidence="7 8">
    <name type="scientific">Candidatus Anaerobutyricum stercoris</name>
    <dbReference type="NCBI Taxonomy" id="2838457"/>
    <lineage>
        <taxon>Bacteria</taxon>
        <taxon>Bacillati</taxon>
        <taxon>Bacillota</taxon>
        <taxon>Clostridia</taxon>
        <taxon>Lachnospirales</taxon>
        <taxon>Lachnospiraceae</taxon>
        <taxon>Anaerobutyricum</taxon>
    </lineage>
</organism>
<dbReference type="EMBL" id="DXBR01000010">
    <property type="protein sequence ID" value="HIZ38481.1"/>
    <property type="molecule type" value="Genomic_DNA"/>
</dbReference>
<feature type="modified residue" description="4-aspartylphosphate" evidence="3">
    <location>
        <position position="57"/>
    </location>
</feature>
<feature type="domain" description="GGDEF" evidence="6">
    <location>
        <begin position="614"/>
        <end position="750"/>
    </location>
</feature>
<dbReference type="SUPFAM" id="SSF52172">
    <property type="entry name" value="CheY-like"/>
    <property type="match status" value="1"/>
</dbReference>
<dbReference type="InterPro" id="IPR011006">
    <property type="entry name" value="CheY-like_superfamily"/>
</dbReference>
<dbReference type="InterPro" id="IPR035919">
    <property type="entry name" value="EAL_sf"/>
</dbReference>
<dbReference type="SUPFAM" id="SSF55073">
    <property type="entry name" value="Nucleotide cyclase"/>
    <property type="match status" value="2"/>
</dbReference>
<dbReference type="Proteomes" id="UP000824049">
    <property type="component" value="Unassembled WGS sequence"/>
</dbReference>
<feature type="domain" description="EAL" evidence="5">
    <location>
        <begin position="304"/>
        <end position="558"/>
    </location>
</feature>
<dbReference type="SMART" id="SM00267">
    <property type="entry name" value="GGDEF"/>
    <property type="match status" value="2"/>
</dbReference>
<evidence type="ECO:0000259" key="6">
    <source>
        <dbReference type="PROSITE" id="PS50887"/>
    </source>
</evidence>
<dbReference type="PROSITE" id="PS50110">
    <property type="entry name" value="RESPONSE_REGULATORY"/>
    <property type="match status" value="1"/>
</dbReference>